<accession>A0A4U6UBB5</accession>
<evidence type="ECO:0000313" key="2">
    <source>
        <dbReference type="EMBL" id="TKW13180.1"/>
    </source>
</evidence>
<dbReference type="Gramene" id="TKW13180">
    <property type="protein sequence ID" value="TKW13180"/>
    <property type="gene ID" value="SEVIR_5G082301v2"/>
</dbReference>
<gene>
    <name evidence="2" type="ORF">SEVIR_5G082301v2</name>
</gene>
<protein>
    <submittedName>
        <fullName evidence="2">Uncharacterized protein</fullName>
    </submittedName>
</protein>
<reference evidence="2" key="1">
    <citation type="submission" date="2019-03" db="EMBL/GenBank/DDBJ databases">
        <title>WGS assembly of Setaria viridis.</title>
        <authorList>
            <person name="Huang P."/>
            <person name="Jenkins J."/>
            <person name="Grimwood J."/>
            <person name="Barry K."/>
            <person name="Healey A."/>
            <person name="Mamidi S."/>
            <person name="Sreedasyam A."/>
            <person name="Shu S."/>
            <person name="Feldman M."/>
            <person name="Wu J."/>
            <person name="Yu Y."/>
            <person name="Chen C."/>
            <person name="Johnson J."/>
            <person name="Rokhsar D."/>
            <person name="Baxter I."/>
            <person name="Schmutz J."/>
            <person name="Brutnell T."/>
            <person name="Kellogg E."/>
        </authorList>
    </citation>
    <scope>NUCLEOTIDE SEQUENCE [LARGE SCALE GENOMIC DNA]</scope>
</reference>
<proteinExistence type="predicted"/>
<name>A0A4U6UBB5_SETVI</name>
<dbReference type="EMBL" id="CM016556">
    <property type="protein sequence ID" value="TKW13180.1"/>
    <property type="molecule type" value="Genomic_DNA"/>
</dbReference>
<dbReference type="Proteomes" id="UP000298652">
    <property type="component" value="Chromosome 5"/>
</dbReference>
<feature type="region of interest" description="Disordered" evidence="1">
    <location>
        <begin position="1"/>
        <end position="36"/>
    </location>
</feature>
<sequence length="116" mass="12561">MEKLQQPNGKKARLESPGVEVKQEVQEEGQSSGGGAATVAVEVAAPRVEVVVNVDKALLHCSLCAVTFKPPISQFQVRFTGRHYSQDPMLIPAFSSARLRSIRAVRGRAPGLQRLP</sequence>
<organism evidence="2 3">
    <name type="scientific">Setaria viridis</name>
    <name type="common">Green bristlegrass</name>
    <name type="synonym">Setaria italica subsp. viridis</name>
    <dbReference type="NCBI Taxonomy" id="4556"/>
    <lineage>
        <taxon>Eukaryota</taxon>
        <taxon>Viridiplantae</taxon>
        <taxon>Streptophyta</taxon>
        <taxon>Embryophyta</taxon>
        <taxon>Tracheophyta</taxon>
        <taxon>Spermatophyta</taxon>
        <taxon>Magnoliopsida</taxon>
        <taxon>Liliopsida</taxon>
        <taxon>Poales</taxon>
        <taxon>Poaceae</taxon>
        <taxon>PACMAD clade</taxon>
        <taxon>Panicoideae</taxon>
        <taxon>Panicodae</taxon>
        <taxon>Paniceae</taxon>
        <taxon>Cenchrinae</taxon>
        <taxon>Setaria</taxon>
    </lineage>
</organism>
<keyword evidence="3" id="KW-1185">Reference proteome</keyword>
<evidence type="ECO:0000256" key="1">
    <source>
        <dbReference type="SAM" id="MobiDB-lite"/>
    </source>
</evidence>
<evidence type="ECO:0000313" key="3">
    <source>
        <dbReference type="Proteomes" id="UP000298652"/>
    </source>
</evidence>
<dbReference type="AlphaFoldDB" id="A0A4U6UBB5"/>